<evidence type="ECO:0000313" key="3">
    <source>
        <dbReference type="Proteomes" id="UP001465153"/>
    </source>
</evidence>
<comment type="caution">
    <text evidence="2">The sequence shown here is derived from an EMBL/GenBank/DDBJ whole genome shotgun (WGS) entry which is preliminary data.</text>
</comment>
<feature type="transmembrane region" description="Helical" evidence="1">
    <location>
        <begin position="86"/>
        <end position="103"/>
    </location>
</feature>
<evidence type="ECO:0000256" key="1">
    <source>
        <dbReference type="SAM" id="Phobius"/>
    </source>
</evidence>
<organism evidence="2 3">
    <name type="scientific">Sessilibacter corallicola</name>
    <dbReference type="NCBI Taxonomy" id="2904075"/>
    <lineage>
        <taxon>Bacteria</taxon>
        <taxon>Pseudomonadati</taxon>
        <taxon>Pseudomonadota</taxon>
        <taxon>Gammaproteobacteria</taxon>
        <taxon>Cellvibrionales</taxon>
        <taxon>Cellvibrionaceae</taxon>
        <taxon>Sessilibacter</taxon>
    </lineage>
</organism>
<feature type="transmembrane region" description="Helical" evidence="1">
    <location>
        <begin position="12"/>
        <end position="42"/>
    </location>
</feature>
<keyword evidence="3" id="KW-1185">Reference proteome</keyword>
<keyword evidence="1" id="KW-1133">Transmembrane helix</keyword>
<dbReference type="Proteomes" id="UP001465153">
    <property type="component" value="Unassembled WGS sequence"/>
</dbReference>
<gene>
    <name evidence="2" type="ORF">NBRC116591_40780</name>
</gene>
<keyword evidence="1" id="KW-0812">Transmembrane</keyword>
<protein>
    <submittedName>
        <fullName evidence="2">Uncharacterized protein</fullName>
    </submittedName>
</protein>
<evidence type="ECO:0000313" key="2">
    <source>
        <dbReference type="EMBL" id="GAA6170264.1"/>
    </source>
</evidence>
<keyword evidence="1" id="KW-0472">Membrane</keyword>
<accession>A0ABQ0AF46</accession>
<dbReference type="RefSeq" id="WP_353304566.1">
    <property type="nucleotide sequence ID" value="NZ_BAABWN010000022.1"/>
</dbReference>
<name>A0ABQ0AF46_9GAMM</name>
<proteinExistence type="predicted"/>
<dbReference type="EMBL" id="BAABWN010000022">
    <property type="protein sequence ID" value="GAA6170264.1"/>
    <property type="molecule type" value="Genomic_DNA"/>
</dbReference>
<reference evidence="2 3" key="1">
    <citation type="submission" date="2024-04" db="EMBL/GenBank/DDBJ databases">
        <title>Draft genome sequence of Sessilibacter corallicola NBRC 116591.</title>
        <authorList>
            <person name="Miyakawa T."/>
            <person name="Kusuya Y."/>
            <person name="Miura T."/>
        </authorList>
    </citation>
    <scope>NUCLEOTIDE SEQUENCE [LARGE SCALE GENOMIC DNA]</scope>
    <source>
        <strain evidence="2 3">KU-00831-HH</strain>
    </source>
</reference>
<sequence>MRLTKFFEKDMSVLWIIIGTIFQLMLSMFIFMLAAVVGGSFANGNNLSESKLKVLNLSLFVLPGLCIVAAGIVIYQFFSGGTNNSYFWYGLPIIGVMLYFIFLKKF</sequence>
<feature type="transmembrane region" description="Helical" evidence="1">
    <location>
        <begin position="54"/>
        <end position="74"/>
    </location>
</feature>